<keyword evidence="3" id="KW-1185">Reference proteome</keyword>
<protein>
    <submittedName>
        <fullName evidence="2">GNAT family N-acetyltransferase</fullName>
    </submittedName>
</protein>
<evidence type="ECO:0000313" key="2">
    <source>
        <dbReference type="EMBL" id="MEE1977155.1"/>
    </source>
</evidence>
<dbReference type="Pfam" id="PF13302">
    <property type="entry name" value="Acetyltransf_3"/>
    <property type="match status" value="1"/>
</dbReference>
<evidence type="ECO:0000259" key="1">
    <source>
        <dbReference type="Pfam" id="PF13302"/>
    </source>
</evidence>
<dbReference type="SUPFAM" id="SSF55729">
    <property type="entry name" value="Acyl-CoA N-acyltransferases (Nat)"/>
    <property type="match status" value="1"/>
</dbReference>
<name>A0ABU7IVX8_9FLAO</name>
<sequence>MKNRKEIIDGILPTEAYNSYFRLVEMEDAEFILSLRNNEKLAKHINPTSTDMEEQINWLKEYKNREKNGKDFYIINLKKDGKTRLGLNRIYNVEGDTFEFGSWLYSPEAGPNDAVLGELFTKGLAFEELGFNLCKMETKKKNTRVLWYAKSYKPKFTGEDEFNHYFESDYENFKAHREKYLKLFNVKP</sequence>
<comment type="caution">
    <text evidence="2">The sequence shown here is derived from an EMBL/GenBank/DDBJ whole genome shotgun (WGS) entry which is preliminary data.</text>
</comment>
<feature type="domain" description="N-acetyltransferase" evidence="1">
    <location>
        <begin position="21"/>
        <end position="144"/>
    </location>
</feature>
<organism evidence="2 3">
    <name type="scientific">Maribacter cobaltidurans</name>
    <dbReference type="NCBI Taxonomy" id="1178778"/>
    <lineage>
        <taxon>Bacteria</taxon>
        <taxon>Pseudomonadati</taxon>
        <taxon>Bacteroidota</taxon>
        <taxon>Flavobacteriia</taxon>
        <taxon>Flavobacteriales</taxon>
        <taxon>Flavobacteriaceae</taxon>
        <taxon>Maribacter</taxon>
    </lineage>
</organism>
<evidence type="ECO:0000313" key="3">
    <source>
        <dbReference type="Proteomes" id="UP001356308"/>
    </source>
</evidence>
<dbReference type="Proteomes" id="UP001356308">
    <property type="component" value="Unassembled WGS sequence"/>
</dbReference>
<dbReference type="EMBL" id="JAZDDG010000006">
    <property type="protein sequence ID" value="MEE1977155.1"/>
    <property type="molecule type" value="Genomic_DNA"/>
</dbReference>
<accession>A0ABU7IVX8</accession>
<dbReference type="RefSeq" id="WP_272651845.1">
    <property type="nucleotide sequence ID" value="NZ_JAZDDG010000006.1"/>
</dbReference>
<dbReference type="InterPro" id="IPR000182">
    <property type="entry name" value="GNAT_dom"/>
</dbReference>
<dbReference type="InterPro" id="IPR016181">
    <property type="entry name" value="Acyl_CoA_acyltransferase"/>
</dbReference>
<dbReference type="Gene3D" id="3.40.630.30">
    <property type="match status" value="1"/>
</dbReference>
<proteinExistence type="predicted"/>
<reference evidence="2 3" key="1">
    <citation type="submission" date="2024-01" db="EMBL/GenBank/DDBJ databases">
        <title>Maribacter spp. originated from different algae showed divergent polysaccharides utilization ability.</title>
        <authorList>
            <person name="Wang H."/>
            <person name="Wu Y."/>
        </authorList>
    </citation>
    <scope>NUCLEOTIDE SEQUENCE [LARGE SCALE GENOMIC DNA]</scope>
    <source>
        <strain evidence="2 3">PR1</strain>
    </source>
</reference>
<gene>
    <name evidence="2" type="ORF">V1I91_13795</name>
</gene>